<feature type="region of interest" description="Disordered" evidence="3">
    <location>
        <begin position="123"/>
        <end position="157"/>
    </location>
</feature>
<feature type="region of interest" description="Disordered" evidence="3">
    <location>
        <begin position="64"/>
        <end position="108"/>
    </location>
</feature>
<evidence type="ECO:0000259" key="4">
    <source>
        <dbReference type="Pfam" id="PF25877"/>
    </source>
</evidence>
<feature type="compositionally biased region" description="Polar residues" evidence="3">
    <location>
        <begin position="79"/>
        <end position="94"/>
    </location>
</feature>
<evidence type="ECO:0000256" key="1">
    <source>
        <dbReference type="ARBA" id="ARBA00022737"/>
    </source>
</evidence>
<name>A0A5J5DDX0_9PERO</name>
<reference evidence="5 6" key="1">
    <citation type="submission" date="2019-08" db="EMBL/GenBank/DDBJ databases">
        <title>A chromosome-level genome assembly, high-density linkage maps, and genome scans reveal the genomic architecture of hybrid incompatibilities underlying speciation via character displacement in darters (Percidae: Etheostominae).</title>
        <authorList>
            <person name="Moran R.L."/>
            <person name="Catchen J.M."/>
            <person name="Fuller R.C."/>
        </authorList>
    </citation>
    <scope>NUCLEOTIDE SEQUENCE [LARGE SCALE GENOMIC DNA]</scope>
    <source>
        <strain evidence="5">EspeVRDwgs_2016</strain>
        <tissue evidence="5">Muscle</tissue>
    </source>
</reference>
<gene>
    <name evidence="5" type="ORF">FQN60_002374</name>
</gene>
<keyword evidence="6" id="KW-1185">Reference proteome</keyword>
<dbReference type="EMBL" id="VOFY01000007">
    <property type="protein sequence ID" value="KAA8591431.1"/>
    <property type="molecule type" value="Genomic_DNA"/>
</dbReference>
<dbReference type="Proteomes" id="UP000327493">
    <property type="component" value="Chromosome 7"/>
</dbReference>
<organism evidence="5 6">
    <name type="scientific">Etheostoma spectabile</name>
    <name type="common">orangethroat darter</name>
    <dbReference type="NCBI Taxonomy" id="54343"/>
    <lineage>
        <taxon>Eukaryota</taxon>
        <taxon>Metazoa</taxon>
        <taxon>Chordata</taxon>
        <taxon>Craniata</taxon>
        <taxon>Vertebrata</taxon>
        <taxon>Euteleostomi</taxon>
        <taxon>Actinopterygii</taxon>
        <taxon>Neopterygii</taxon>
        <taxon>Teleostei</taxon>
        <taxon>Neoteleostei</taxon>
        <taxon>Acanthomorphata</taxon>
        <taxon>Eupercaria</taxon>
        <taxon>Perciformes</taxon>
        <taxon>Percoidei</taxon>
        <taxon>Percidae</taxon>
        <taxon>Etheostomatinae</taxon>
        <taxon>Etheostoma</taxon>
    </lineage>
</organism>
<evidence type="ECO:0000256" key="2">
    <source>
        <dbReference type="ARBA" id="ARBA00023043"/>
    </source>
</evidence>
<comment type="caution">
    <text evidence="5">The sequence shown here is derived from an EMBL/GenBank/DDBJ whole genome shotgun (WGS) entry which is preliminary data.</text>
</comment>
<accession>A0A5J5DDX0</accession>
<keyword evidence="1" id="KW-0677">Repeat</keyword>
<feature type="non-terminal residue" evidence="5">
    <location>
        <position position="287"/>
    </location>
</feature>
<dbReference type="AlphaFoldDB" id="A0A5J5DDX0"/>
<keyword evidence="2" id="KW-0040">ANK repeat</keyword>
<evidence type="ECO:0000256" key="3">
    <source>
        <dbReference type="SAM" id="MobiDB-lite"/>
    </source>
</evidence>
<proteinExistence type="predicted"/>
<dbReference type="PANTHER" id="PTHR14491:SF9">
    <property type="entry name" value="ANKYRIN REPEAT DOMAIN-CONTAINING PROTEIN SOWAHB-LIKE"/>
    <property type="match status" value="1"/>
</dbReference>
<protein>
    <recommendedName>
        <fullName evidence="4">SOWAHA-C winged helix-turn-helix domain-containing protein</fullName>
    </recommendedName>
</protein>
<evidence type="ECO:0000313" key="6">
    <source>
        <dbReference type="Proteomes" id="UP000327493"/>
    </source>
</evidence>
<feature type="domain" description="SOWAHA-C winged helix-turn-helix" evidence="4">
    <location>
        <begin position="4"/>
        <end position="65"/>
    </location>
</feature>
<dbReference type="InterPro" id="IPR058889">
    <property type="entry name" value="WHD_SOWAHA-C"/>
</dbReference>
<dbReference type="Pfam" id="PF25877">
    <property type="entry name" value="WHD_SOWAH"/>
    <property type="match status" value="1"/>
</dbReference>
<sequence>MGGVSEDSLLDYFYSTGGNSGRVKNADLLKTFKPFIGHSDLQLRARYREEFKLIIDRIAVVKSENSGASPTRAPATAQWDATDTSASSHPQQDEQMPCGGPDAAAQDQQTGTSFMQVPVIQTQGPSAQSNGDEELDKDSGSKSESEQDEESTGSMGSAAVALDPIEKEWIYSAAGARVPDLWIYTFTHCSVTWSSAYSRPAHSDIWGQRKCEGLQWPSCLPLSERQRTRGSRGRLRAATEQEPKVGVAVSLQEEVGLSRGAGSDRGGEDGVTSAHAPCIQSQKILPL</sequence>
<dbReference type="PANTHER" id="PTHR14491">
    <property type="entry name" value="SOSONDOWAH, ISOFORM G"/>
    <property type="match status" value="1"/>
</dbReference>
<evidence type="ECO:0000313" key="5">
    <source>
        <dbReference type="EMBL" id="KAA8591431.1"/>
    </source>
</evidence>